<reference evidence="1 2" key="1">
    <citation type="submission" date="2008-07" db="EMBL/GenBank/DDBJ databases">
        <authorList>
            <person name="Gonzalez J."/>
            <person name="Sokolova T."/>
            <person name="Ferriera S."/>
            <person name="Johnson J."/>
            <person name="Kravitz S."/>
            <person name="Beeson K."/>
            <person name="Sutton G."/>
            <person name="Rogers Y.-H."/>
            <person name="Friedman R."/>
            <person name="Frazier M."/>
            <person name="Venter J.C."/>
        </authorList>
    </citation>
    <scope>NUCLEOTIDE SEQUENCE [LARGE SCALE GENOMIC DNA]</scope>
    <source>
        <strain evidence="1 2">DSM 12653</strain>
    </source>
</reference>
<evidence type="ECO:0000313" key="1">
    <source>
        <dbReference type="EMBL" id="KKC29388.1"/>
    </source>
</evidence>
<dbReference type="Proteomes" id="UP000010146">
    <property type="component" value="Unassembled WGS sequence"/>
</dbReference>
<dbReference type="AlphaFoldDB" id="A0A0F5PL68"/>
<reference evidence="1 2" key="2">
    <citation type="journal article" date="2015" name="BMC Genomics">
        <title>Analysis of three genomes within the thermophilic bacterial species Caldanaerobacter subterraneus with a focus on carbon monoxide dehydrogenase evolution and hydrolase diversity.</title>
        <authorList>
            <person name="Sant'Anna F.H."/>
            <person name="Lebedinsky A.V."/>
            <person name="Sokolova T.G."/>
            <person name="Robb F.T."/>
            <person name="Gonzalez J.M."/>
        </authorList>
    </citation>
    <scope>NUCLEOTIDE SEQUENCE [LARGE SCALE GENOMIC DNA]</scope>
    <source>
        <strain evidence="1 2">DSM 12653</strain>
    </source>
</reference>
<organism evidence="1 2">
    <name type="scientific">Caldanaerobacter subterraneus subsp. pacificus DSM 12653</name>
    <dbReference type="NCBI Taxonomy" id="391606"/>
    <lineage>
        <taxon>Bacteria</taxon>
        <taxon>Bacillati</taxon>
        <taxon>Bacillota</taxon>
        <taxon>Clostridia</taxon>
        <taxon>Thermoanaerobacterales</taxon>
        <taxon>Thermoanaerobacteraceae</taxon>
        <taxon>Caldanaerobacter</taxon>
    </lineage>
</organism>
<dbReference type="EMBL" id="ABXP02000084">
    <property type="protein sequence ID" value="KKC29388.1"/>
    <property type="molecule type" value="Genomic_DNA"/>
</dbReference>
<accession>A0A0F5PL68</accession>
<reference evidence="2" key="3">
    <citation type="submission" date="2015-02" db="EMBL/GenBank/DDBJ databases">
        <title>Genome analysis of three genomes within the thermophilic hydrogenogenic bacterial species Caldanaerobacter subterraneus.</title>
        <authorList>
            <person name="Sant'Anna F.H."/>
            <person name="Lebedinsky A."/>
            <person name="Sokolova T."/>
            <person name="Robb F.T."/>
            <person name="Gonzalez J.M."/>
        </authorList>
    </citation>
    <scope>NUCLEOTIDE SEQUENCE [LARGE SCALE GENOMIC DNA]</scope>
    <source>
        <strain evidence="2">DSM 12653</strain>
    </source>
</reference>
<sequence>MTLFSGTRGFKKFTLPVKNYKNMAYFLYAI</sequence>
<evidence type="ECO:0000313" key="2">
    <source>
        <dbReference type="Proteomes" id="UP000010146"/>
    </source>
</evidence>
<protein>
    <submittedName>
        <fullName evidence="1">Uncharacterized protein</fullName>
    </submittedName>
</protein>
<name>A0A0F5PL68_9THEO</name>
<proteinExistence type="predicted"/>
<gene>
    <name evidence="1" type="ORF">CDSM653_01591</name>
</gene>
<comment type="caution">
    <text evidence="1">The sequence shown here is derived from an EMBL/GenBank/DDBJ whole genome shotgun (WGS) entry which is preliminary data.</text>
</comment>